<name>A0ABQ2EWX0_9DEIO</name>
<dbReference type="InterPro" id="IPR000387">
    <property type="entry name" value="Tyr_Pase_dom"/>
</dbReference>
<keyword evidence="3" id="KW-1185">Reference proteome</keyword>
<gene>
    <name evidence="2" type="ORF">GCM10008955_24510</name>
</gene>
<dbReference type="EMBL" id="BMPP01000009">
    <property type="protein sequence ID" value="GGK29779.1"/>
    <property type="molecule type" value="Genomic_DNA"/>
</dbReference>
<dbReference type="Gene3D" id="3.90.190.10">
    <property type="entry name" value="Protein tyrosine phosphatase superfamily"/>
    <property type="match status" value="1"/>
</dbReference>
<sequence>MRHESPRVTVSGVHDLPELSEVDAVISIADPGDGRPVVVETLGAPVLELTFHDADGDLLDWVPETWHVERVQRFLQQFQPAWLHVHCFAGMSRSTAMASAALACLVPELSDEEVVASILRERPHATPNKLLLEAIDLVLERCLEDAWRREQRY</sequence>
<feature type="domain" description="Tyrosine specific protein phosphatases" evidence="1">
    <location>
        <begin position="85"/>
        <end position="123"/>
    </location>
</feature>
<organism evidence="2 3">
    <name type="scientific">Deinococcus malanensis</name>
    <dbReference type="NCBI Taxonomy" id="1706855"/>
    <lineage>
        <taxon>Bacteria</taxon>
        <taxon>Thermotogati</taxon>
        <taxon>Deinococcota</taxon>
        <taxon>Deinococci</taxon>
        <taxon>Deinococcales</taxon>
        <taxon>Deinococcaceae</taxon>
        <taxon>Deinococcus</taxon>
    </lineage>
</organism>
<evidence type="ECO:0000313" key="2">
    <source>
        <dbReference type="EMBL" id="GGK29779.1"/>
    </source>
</evidence>
<dbReference type="Proteomes" id="UP000647587">
    <property type="component" value="Unassembled WGS sequence"/>
</dbReference>
<dbReference type="PROSITE" id="PS00383">
    <property type="entry name" value="TYR_PHOSPHATASE_1"/>
    <property type="match status" value="1"/>
</dbReference>
<dbReference type="InterPro" id="IPR029021">
    <property type="entry name" value="Prot-tyrosine_phosphatase-like"/>
</dbReference>
<reference evidence="3" key="1">
    <citation type="journal article" date="2019" name="Int. J. Syst. Evol. Microbiol.">
        <title>The Global Catalogue of Microorganisms (GCM) 10K type strain sequencing project: providing services to taxonomists for standard genome sequencing and annotation.</title>
        <authorList>
            <consortium name="The Broad Institute Genomics Platform"/>
            <consortium name="The Broad Institute Genome Sequencing Center for Infectious Disease"/>
            <person name="Wu L."/>
            <person name="Ma J."/>
        </authorList>
    </citation>
    <scope>NUCLEOTIDE SEQUENCE [LARGE SCALE GENOMIC DNA]</scope>
    <source>
        <strain evidence="3">JCM 30331</strain>
    </source>
</reference>
<comment type="caution">
    <text evidence="2">The sequence shown here is derived from an EMBL/GenBank/DDBJ whole genome shotgun (WGS) entry which is preliminary data.</text>
</comment>
<dbReference type="PROSITE" id="PS50056">
    <property type="entry name" value="TYR_PHOSPHATASE_2"/>
    <property type="match status" value="1"/>
</dbReference>
<protein>
    <recommendedName>
        <fullName evidence="1">Tyrosine specific protein phosphatases domain-containing protein</fullName>
    </recommendedName>
</protein>
<evidence type="ECO:0000259" key="1">
    <source>
        <dbReference type="PROSITE" id="PS50056"/>
    </source>
</evidence>
<proteinExistence type="predicted"/>
<dbReference type="SUPFAM" id="SSF52799">
    <property type="entry name" value="(Phosphotyrosine protein) phosphatases II"/>
    <property type="match status" value="1"/>
</dbReference>
<dbReference type="InterPro" id="IPR016130">
    <property type="entry name" value="Tyr_Pase_AS"/>
</dbReference>
<evidence type="ECO:0000313" key="3">
    <source>
        <dbReference type="Proteomes" id="UP000647587"/>
    </source>
</evidence>
<accession>A0ABQ2EWX0</accession>